<feature type="compositionally biased region" description="Basic and acidic residues" evidence="1">
    <location>
        <begin position="24"/>
        <end position="35"/>
    </location>
</feature>
<feature type="region of interest" description="Disordered" evidence="1">
    <location>
        <begin position="59"/>
        <end position="84"/>
    </location>
</feature>
<organism evidence="2 3">
    <name type="scientific">Streptomyces virginiae</name>
    <name type="common">Streptomyces cinnamonensis</name>
    <dbReference type="NCBI Taxonomy" id="1961"/>
    <lineage>
        <taxon>Bacteria</taxon>
        <taxon>Bacillati</taxon>
        <taxon>Actinomycetota</taxon>
        <taxon>Actinomycetes</taxon>
        <taxon>Kitasatosporales</taxon>
        <taxon>Streptomycetaceae</taxon>
        <taxon>Streptomyces</taxon>
    </lineage>
</organism>
<keyword evidence="3" id="KW-1185">Reference proteome</keyword>
<name>A0ABZ1TJQ0_STRVG</name>
<reference evidence="2" key="1">
    <citation type="submission" date="2022-10" db="EMBL/GenBank/DDBJ databases">
        <title>The complete genomes of actinobacterial strains from the NBC collection.</title>
        <authorList>
            <person name="Joergensen T.S."/>
            <person name="Alvarez Arevalo M."/>
            <person name="Sterndorff E.B."/>
            <person name="Faurdal D."/>
            <person name="Vuksanovic O."/>
            <person name="Mourched A.-S."/>
            <person name="Charusanti P."/>
            <person name="Shaw S."/>
            <person name="Blin K."/>
            <person name="Weber T."/>
        </authorList>
    </citation>
    <scope>NUCLEOTIDE SEQUENCE</scope>
    <source>
        <strain evidence="2">NBC_00248</strain>
    </source>
</reference>
<dbReference type="EMBL" id="CP108090">
    <property type="protein sequence ID" value="WUQ15705.1"/>
    <property type="molecule type" value="Genomic_DNA"/>
</dbReference>
<protein>
    <submittedName>
        <fullName evidence="2">Uncharacterized protein</fullName>
    </submittedName>
</protein>
<evidence type="ECO:0000313" key="3">
    <source>
        <dbReference type="Proteomes" id="UP001432039"/>
    </source>
</evidence>
<evidence type="ECO:0000256" key="1">
    <source>
        <dbReference type="SAM" id="MobiDB-lite"/>
    </source>
</evidence>
<feature type="region of interest" description="Disordered" evidence="1">
    <location>
        <begin position="9"/>
        <end position="46"/>
    </location>
</feature>
<dbReference type="Proteomes" id="UP001432039">
    <property type="component" value="Chromosome"/>
</dbReference>
<sequence>MDLDVLYEIDVPQPSPGSPPHGRRGAEQRAYREAAEQIGDPRPLTDVTTDRVSAYTLVHATAPSTGSGRRPEPPGPGLSPTAAT</sequence>
<gene>
    <name evidence="2" type="ORF">OG517_32265</name>
</gene>
<evidence type="ECO:0000313" key="2">
    <source>
        <dbReference type="EMBL" id="WUQ15705.1"/>
    </source>
</evidence>
<proteinExistence type="predicted"/>
<dbReference type="RefSeq" id="WP_328964105.1">
    <property type="nucleotide sequence ID" value="NZ_CP108090.1"/>
</dbReference>
<accession>A0ABZ1TJQ0</accession>